<reference evidence="1 2" key="1">
    <citation type="journal article" date="2022" name="Front. Cell. Infect. Microbiol.">
        <title>The Genomes of Two Strains of Taenia crassiceps the Animal Model for the Study of Human Cysticercosis.</title>
        <authorList>
            <person name="Bobes R.J."/>
            <person name="Estrada K."/>
            <person name="Rios-Valencia D.G."/>
            <person name="Calderon-Gallegos A."/>
            <person name="de la Torre P."/>
            <person name="Carrero J.C."/>
            <person name="Sanchez-Flores A."/>
            <person name="Laclette J.P."/>
        </authorList>
    </citation>
    <scope>NUCLEOTIDE SEQUENCE [LARGE SCALE GENOMIC DNA]</scope>
    <source>
        <strain evidence="1">WFUcys</strain>
    </source>
</reference>
<proteinExistence type="predicted"/>
<evidence type="ECO:0000313" key="1">
    <source>
        <dbReference type="EMBL" id="KAL5111354.1"/>
    </source>
</evidence>
<name>A0ABR4QPG6_9CEST</name>
<gene>
    <name evidence="1" type="ORF">TcWFU_001337</name>
</gene>
<protein>
    <submittedName>
        <fullName evidence="1">Uncharacterized protein</fullName>
    </submittedName>
</protein>
<organism evidence="1 2">
    <name type="scientific">Taenia crassiceps</name>
    <dbReference type="NCBI Taxonomy" id="6207"/>
    <lineage>
        <taxon>Eukaryota</taxon>
        <taxon>Metazoa</taxon>
        <taxon>Spiralia</taxon>
        <taxon>Lophotrochozoa</taxon>
        <taxon>Platyhelminthes</taxon>
        <taxon>Cestoda</taxon>
        <taxon>Eucestoda</taxon>
        <taxon>Cyclophyllidea</taxon>
        <taxon>Taeniidae</taxon>
        <taxon>Taenia</taxon>
    </lineage>
</organism>
<accession>A0ABR4QPG6</accession>
<dbReference type="EMBL" id="JAKROA010000001">
    <property type="protein sequence ID" value="KAL5111354.1"/>
    <property type="molecule type" value="Genomic_DNA"/>
</dbReference>
<keyword evidence="2" id="KW-1185">Reference proteome</keyword>
<sequence length="187" mass="20905">MRSFARDNTFRTVRFRPLLPMEMRRCFGGSATSVISLGPSAVVIEAKYWNPALLFSYFPENCFCVFKLPTCCPPTCKVTDAEGGFILLSKVICIAEKTKGKKCSYCRLKWDAWHLSCSHLFATAPPLPSSLPLIRTIAEAGSHKDDEKVADTAPLLDGMRVRRRLSHDARLRAAESPDNYTIITTTK</sequence>
<evidence type="ECO:0000313" key="2">
    <source>
        <dbReference type="Proteomes" id="UP001651158"/>
    </source>
</evidence>
<dbReference type="Proteomes" id="UP001651158">
    <property type="component" value="Unassembled WGS sequence"/>
</dbReference>
<comment type="caution">
    <text evidence="1">The sequence shown here is derived from an EMBL/GenBank/DDBJ whole genome shotgun (WGS) entry which is preliminary data.</text>
</comment>